<dbReference type="Gene3D" id="3.90.1300.10">
    <property type="entry name" value="Amidase signature (AS) domain"/>
    <property type="match status" value="1"/>
</dbReference>
<dbReference type="NCBIfam" id="NF005300">
    <property type="entry name" value="PRK06828.1"/>
    <property type="match status" value="1"/>
</dbReference>
<dbReference type="Proteomes" id="UP000679779">
    <property type="component" value="Unassembled WGS sequence"/>
</dbReference>
<reference evidence="2" key="1">
    <citation type="submission" date="2021-03" db="EMBL/GenBank/DDBJ databases">
        <title>Antimicrobial resistance genes in bacteria isolated from Japanese honey, and their potential for conferring macrolide and lincosamide resistance in the American foulbrood pathogen Paenibacillus larvae.</title>
        <authorList>
            <person name="Okamoto M."/>
            <person name="Kumagai M."/>
            <person name="Kanamori H."/>
            <person name="Takamatsu D."/>
        </authorList>
    </citation>
    <scope>NUCLEOTIDE SEQUENCE</scope>
    <source>
        <strain evidence="2">J2TS6</strain>
    </source>
</reference>
<accession>A0A919XKG0</accession>
<evidence type="ECO:0000259" key="1">
    <source>
        <dbReference type="Pfam" id="PF01425"/>
    </source>
</evidence>
<proteinExistence type="predicted"/>
<dbReference type="Pfam" id="PF01425">
    <property type="entry name" value="Amidase"/>
    <property type="match status" value="1"/>
</dbReference>
<name>A0A919XKG0_9BACL</name>
<dbReference type="RefSeq" id="WP_212958058.1">
    <property type="nucleotide sequence ID" value="NZ_BORQ01000004.1"/>
</dbReference>
<protein>
    <submittedName>
        <fullName evidence="2">Amidase</fullName>
    </submittedName>
</protein>
<dbReference type="PANTHER" id="PTHR42678">
    <property type="entry name" value="AMIDASE"/>
    <property type="match status" value="1"/>
</dbReference>
<comment type="caution">
    <text evidence="2">The sequence shown here is derived from an EMBL/GenBank/DDBJ whole genome shotgun (WGS) entry which is preliminary data.</text>
</comment>
<evidence type="ECO:0000313" key="2">
    <source>
        <dbReference type="EMBL" id="GIO32362.1"/>
    </source>
</evidence>
<dbReference type="InterPro" id="IPR023631">
    <property type="entry name" value="Amidase_dom"/>
</dbReference>
<feature type="domain" description="Amidase" evidence="1">
    <location>
        <begin position="32"/>
        <end position="475"/>
    </location>
</feature>
<evidence type="ECO:0000313" key="3">
    <source>
        <dbReference type="Proteomes" id="UP000679779"/>
    </source>
</evidence>
<keyword evidence="3" id="KW-1185">Reference proteome</keyword>
<sequence length="500" mass="53677">MEETRNIEDWIVELDIRGMQAAMESGETTSEEIVKAYLKRIERYDGKLKSIIEVNPEAVNIARALDDERYEKGSRGPLHGIPLLLKDNIDTSDAMHTSAGTIALAEHVAAQDSFVAAQLRKAGAVFLGKANMTEWANFMASDMWAGYSSRRGLCLNPYGPGELFVGGSSSGSGAAVAANLAAAAIGTETSGSIISPASQHMLVGIKPTVGLVSRSGIIPITHTQDTAGPMARSVADAAIMLGAMTGLDERDAATRAGDGRFLTDYTPFLDATFIKQARIGIPRFYFRELDPDRMAILEAAIEALRSEGATIVDPVELPCQDASWNGNVLVYEFKKGVNDYLAQLPESIPVHTLAEVIAFNNEHADRCLKYGQDLLEKCEATSGTLSEPEYLDTLRYNKEMSQSQGIDYALKTYNLDALLFLGCDDGDDIAARAGYPAITVPGGYAQDGVVAPGGYITKGPVGITFVGAAFSEPTLIKIAYGYEQATKHRVPPDMSGLEGR</sequence>
<dbReference type="InterPro" id="IPR036928">
    <property type="entry name" value="AS_sf"/>
</dbReference>
<dbReference type="PANTHER" id="PTHR42678:SF34">
    <property type="entry name" value="OS04G0183300 PROTEIN"/>
    <property type="match status" value="1"/>
</dbReference>
<organism evidence="2 3">
    <name type="scientific">Paenibacillus albilobatus</name>
    <dbReference type="NCBI Taxonomy" id="2716884"/>
    <lineage>
        <taxon>Bacteria</taxon>
        <taxon>Bacillati</taxon>
        <taxon>Bacillota</taxon>
        <taxon>Bacilli</taxon>
        <taxon>Bacillales</taxon>
        <taxon>Paenibacillaceae</taxon>
        <taxon>Paenibacillus</taxon>
    </lineage>
</organism>
<gene>
    <name evidence="2" type="primary">gatA_2</name>
    <name evidence="2" type="ORF">J2TS6_35030</name>
</gene>
<dbReference type="SUPFAM" id="SSF75304">
    <property type="entry name" value="Amidase signature (AS) enzymes"/>
    <property type="match status" value="1"/>
</dbReference>
<dbReference type="EMBL" id="BORQ01000004">
    <property type="protein sequence ID" value="GIO32362.1"/>
    <property type="molecule type" value="Genomic_DNA"/>
</dbReference>
<dbReference type="AlphaFoldDB" id="A0A919XKG0"/>